<evidence type="ECO:0000313" key="1">
    <source>
        <dbReference type="EMBL" id="CAL1615183.1"/>
    </source>
</evidence>
<accession>A0AAV2MP38</accession>
<name>A0AAV2MP38_KNICA</name>
<evidence type="ECO:0000313" key="2">
    <source>
        <dbReference type="Proteomes" id="UP001497482"/>
    </source>
</evidence>
<reference evidence="1 2" key="1">
    <citation type="submission" date="2024-04" db="EMBL/GenBank/DDBJ databases">
        <authorList>
            <person name="Waldvogel A.-M."/>
            <person name="Schoenle A."/>
        </authorList>
    </citation>
    <scope>NUCLEOTIDE SEQUENCE [LARGE SCALE GENOMIC DNA]</scope>
</reference>
<organism evidence="1 2">
    <name type="scientific">Knipowitschia caucasica</name>
    <name type="common">Caucasian dwarf goby</name>
    <name type="synonym">Pomatoschistus caucasicus</name>
    <dbReference type="NCBI Taxonomy" id="637954"/>
    <lineage>
        <taxon>Eukaryota</taxon>
        <taxon>Metazoa</taxon>
        <taxon>Chordata</taxon>
        <taxon>Craniata</taxon>
        <taxon>Vertebrata</taxon>
        <taxon>Euteleostomi</taxon>
        <taxon>Actinopterygii</taxon>
        <taxon>Neopterygii</taxon>
        <taxon>Teleostei</taxon>
        <taxon>Neoteleostei</taxon>
        <taxon>Acanthomorphata</taxon>
        <taxon>Gobiaria</taxon>
        <taxon>Gobiiformes</taxon>
        <taxon>Gobioidei</taxon>
        <taxon>Gobiidae</taxon>
        <taxon>Gobiinae</taxon>
        <taxon>Knipowitschia</taxon>
    </lineage>
</organism>
<dbReference type="Proteomes" id="UP001497482">
    <property type="component" value="Chromosome 9"/>
</dbReference>
<dbReference type="EMBL" id="OZ035831">
    <property type="protein sequence ID" value="CAL1615183.1"/>
    <property type="molecule type" value="Genomic_DNA"/>
</dbReference>
<protein>
    <submittedName>
        <fullName evidence="1">Uncharacterized protein</fullName>
    </submittedName>
</protein>
<gene>
    <name evidence="1" type="ORF">KC01_LOCUS41177</name>
</gene>
<keyword evidence="2" id="KW-1185">Reference proteome</keyword>
<dbReference type="AlphaFoldDB" id="A0AAV2MP38"/>
<sequence>MCLSLLLGRPVDESKVQGQSEALVLQPLSYLCYLCTSHKPAYPPDHTRPLRSAGDVAVNRSDVLLDLSFLKTEWSLWIGQHGGGVMGGGRPVLVVPVLRRR</sequence>
<proteinExistence type="predicted"/>